<feature type="domain" description="Fe-containing alcohol dehydrogenase-like C-terminal" evidence="8">
    <location>
        <begin position="185"/>
        <end position="375"/>
    </location>
</feature>
<evidence type="ECO:0000256" key="1">
    <source>
        <dbReference type="ARBA" id="ARBA00001962"/>
    </source>
</evidence>
<comment type="caution">
    <text evidence="9">The sequence shown here is derived from an EMBL/GenBank/DDBJ whole genome shotgun (WGS) entry which is preliminary data.</text>
</comment>
<dbReference type="PANTHER" id="PTHR11496:SF102">
    <property type="entry name" value="ALCOHOL DEHYDROGENASE 4"/>
    <property type="match status" value="1"/>
</dbReference>
<dbReference type="InterPro" id="IPR001670">
    <property type="entry name" value="ADH_Fe/GldA"/>
</dbReference>
<sequence length="375" mass="39587">MTDLTTPITLERPTLLHFGTGSTAEIGRYAAAEQARRTLVIADPFNATRVEVLGLAGDVTVFDAITREPDDATLAAARAMAMEAEPELIVGFGGGSAMDLAKVVAVLHGTALSLMDIAGPDRAPSRRVRLAQVATTAGTGSEAGTRALITNSATHAKIAVESRHLLADVAVLDPLMTASLPPAVTAETGVDALAHCVEAFTNVKAHPLIDHYAREGIRLVGRYLSRAVAHGDDLEARAGMALASLYGGYCLGPVNTAGGHAVAYPLSTQHGIGHGAANAIVFPHMLAFNVRDRAARTHEICRALGWGTVGDNTVFEAAYRFCADLGIEMRLSRRGIGADAVPKMAEEAFGIRRLLDNNPRVLTRDDIERLYQAAL</sequence>
<dbReference type="CDD" id="cd08551">
    <property type="entry name" value="Fe-ADH"/>
    <property type="match status" value="1"/>
</dbReference>
<dbReference type="PANTHER" id="PTHR11496">
    <property type="entry name" value="ALCOHOL DEHYDROGENASE"/>
    <property type="match status" value="1"/>
</dbReference>
<organism evidence="9 10">
    <name type="scientific">Hephaestia caeni</name>
    <dbReference type="NCBI Taxonomy" id="645617"/>
    <lineage>
        <taxon>Bacteria</taxon>
        <taxon>Pseudomonadati</taxon>
        <taxon>Pseudomonadota</taxon>
        <taxon>Alphaproteobacteria</taxon>
        <taxon>Sphingomonadales</taxon>
        <taxon>Sphingomonadaceae</taxon>
        <taxon>Hephaestia</taxon>
    </lineage>
</organism>
<dbReference type="Pfam" id="PF25137">
    <property type="entry name" value="ADH_Fe_C"/>
    <property type="match status" value="1"/>
</dbReference>
<evidence type="ECO:0000313" key="10">
    <source>
        <dbReference type="Proteomes" id="UP000266568"/>
    </source>
</evidence>
<dbReference type="OrthoDB" id="9815791at2"/>
<dbReference type="Gene3D" id="3.40.50.1970">
    <property type="match status" value="1"/>
</dbReference>
<dbReference type="Proteomes" id="UP000266568">
    <property type="component" value="Unassembled WGS sequence"/>
</dbReference>
<dbReference type="InterPro" id="IPR018211">
    <property type="entry name" value="ADH_Fe_CS"/>
</dbReference>
<dbReference type="EMBL" id="QXDC01000002">
    <property type="protein sequence ID" value="RIA45545.1"/>
    <property type="molecule type" value="Genomic_DNA"/>
</dbReference>
<dbReference type="Gene3D" id="1.20.1090.10">
    <property type="entry name" value="Dehydroquinate synthase-like - alpha domain"/>
    <property type="match status" value="1"/>
</dbReference>
<gene>
    <name evidence="9" type="ORF">DFR49_0065</name>
</gene>
<comment type="cofactor">
    <cofactor evidence="1">
        <name>Fe cation</name>
        <dbReference type="ChEBI" id="CHEBI:24875"/>
    </cofactor>
</comment>
<evidence type="ECO:0000313" key="9">
    <source>
        <dbReference type="EMBL" id="RIA45545.1"/>
    </source>
</evidence>
<reference evidence="9 10" key="1">
    <citation type="submission" date="2018-08" db="EMBL/GenBank/DDBJ databases">
        <title>Genomic Encyclopedia of Type Strains, Phase IV (KMG-IV): sequencing the most valuable type-strain genomes for metagenomic binning, comparative biology and taxonomic classification.</title>
        <authorList>
            <person name="Goeker M."/>
        </authorList>
    </citation>
    <scope>NUCLEOTIDE SEQUENCE [LARGE SCALE GENOMIC DNA]</scope>
    <source>
        <strain evidence="9 10">DSM 25527</strain>
    </source>
</reference>
<evidence type="ECO:0000256" key="2">
    <source>
        <dbReference type="ARBA" id="ARBA00007358"/>
    </source>
</evidence>
<dbReference type="SUPFAM" id="SSF56796">
    <property type="entry name" value="Dehydroquinate synthase-like"/>
    <property type="match status" value="1"/>
</dbReference>
<keyword evidence="5" id="KW-0520">NAD</keyword>
<accession>A0A397PEA3</accession>
<evidence type="ECO:0000256" key="6">
    <source>
        <dbReference type="ARBA" id="ARBA00049243"/>
    </source>
</evidence>
<dbReference type="AlphaFoldDB" id="A0A397PEA3"/>
<evidence type="ECO:0000256" key="3">
    <source>
        <dbReference type="ARBA" id="ARBA00023002"/>
    </source>
</evidence>
<dbReference type="RefSeq" id="WP_119034078.1">
    <property type="nucleotide sequence ID" value="NZ_QXDC01000002.1"/>
</dbReference>
<dbReference type="Pfam" id="PF00465">
    <property type="entry name" value="Fe-ADH"/>
    <property type="match status" value="1"/>
</dbReference>
<dbReference type="PROSITE" id="PS00913">
    <property type="entry name" value="ADH_IRON_1"/>
    <property type="match status" value="1"/>
</dbReference>
<dbReference type="InterPro" id="IPR056798">
    <property type="entry name" value="ADH_Fe_C"/>
</dbReference>
<dbReference type="GO" id="GO:0004022">
    <property type="term" value="F:alcohol dehydrogenase (NAD+) activity"/>
    <property type="evidence" value="ECO:0007669"/>
    <property type="project" value="UniProtKB-EC"/>
</dbReference>
<evidence type="ECO:0000256" key="5">
    <source>
        <dbReference type="ARBA" id="ARBA00023027"/>
    </source>
</evidence>
<dbReference type="GO" id="GO:0046872">
    <property type="term" value="F:metal ion binding"/>
    <property type="evidence" value="ECO:0007669"/>
    <property type="project" value="InterPro"/>
</dbReference>
<dbReference type="FunFam" id="3.40.50.1970:FF:000003">
    <property type="entry name" value="Alcohol dehydrogenase, iron-containing"/>
    <property type="match status" value="1"/>
</dbReference>
<comment type="similarity">
    <text evidence="2">Belongs to the iron-containing alcohol dehydrogenase family.</text>
</comment>
<name>A0A397PEA3_9SPHN</name>
<evidence type="ECO:0000256" key="4">
    <source>
        <dbReference type="ARBA" id="ARBA00023004"/>
    </source>
</evidence>
<keyword evidence="4" id="KW-0408">Iron</keyword>
<dbReference type="InterPro" id="IPR039697">
    <property type="entry name" value="Alcohol_dehydrogenase_Fe"/>
</dbReference>
<keyword evidence="3" id="KW-0560">Oxidoreductase</keyword>
<evidence type="ECO:0000259" key="7">
    <source>
        <dbReference type="Pfam" id="PF00465"/>
    </source>
</evidence>
<keyword evidence="10" id="KW-1185">Reference proteome</keyword>
<proteinExistence type="inferred from homology"/>
<evidence type="ECO:0000259" key="8">
    <source>
        <dbReference type="Pfam" id="PF25137"/>
    </source>
</evidence>
<comment type="catalytic activity">
    <reaction evidence="6">
        <text>a primary alcohol + NAD(+) = an aldehyde + NADH + H(+)</text>
        <dbReference type="Rhea" id="RHEA:10736"/>
        <dbReference type="ChEBI" id="CHEBI:15378"/>
        <dbReference type="ChEBI" id="CHEBI:15734"/>
        <dbReference type="ChEBI" id="CHEBI:17478"/>
        <dbReference type="ChEBI" id="CHEBI:57540"/>
        <dbReference type="ChEBI" id="CHEBI:57945"/>
        <dbReference type="EC" id="1.1.1.1"/>
    </reaction>
</comment>
<feature type="domain" description="Alcohol dehydrogenase iron-type/glycerol dehydrogenase GldA" evidence="7">
    <location>
        <begin position="13"/>
        <end position="174"/>
    </location>
</feature>
<protein>
    <submittedName>
        <fullName evidence="9">Alcohol dehydrogenase</fullName>
    </submittedName>
</protein>